<dbReference type="Gene3D" id="3.30.470.20">
    <property type="entry name" value="ATP-grasp fold, B domain"/>
    <property type="match status" value="1"/>
</dbReference>
<accession>A0A3A6P9T4</accession>
<keyword evidence="2" id="KW-1185">Reference proteome</keyword>
<evidence type="ECO:0000313" key="2">
    <source>
        <dbReference type="Proteomes" id="UP000267798"/>
    </source>
</evidence>
<organism evidence="1 2">
    <name type="scientific">Paenibacillus pinisoli</name>
    <dbReference type="NCBI Taxonomy" id="1276110"/>
    <lineage>
        <taxon>Bacteria</taxon>
        <taxon>Bacillati</taxon>
        <taxon>Bacillota</taxon>
        <taxon>Bacilli</taxon>
        <taxon>Bacillales</taxon>
        <taxon>Paenibacillaceae</taxon>
        <taxon>Paenibacillus</taxon>
    </lineage>
</organism>
<dbReference type="Pfam" id="PF14398">
    <property type="entry name" value="ATPgrasp_YheCD"/>
    <property type="match status" value="1"/>
</dbReference>
<evidence type="ECO:0000313" key="1">
    <source>
        <dbReference type="EMBL" id="RJX36625.1"/>
    </source>
</evidence>
<gene>
    <name evidence="1" type="ORF">D3P09_27110</name>
</gene>
<dbReference type="InterPro" id="IPR026838">
    <property type="entry name" value="YheC/D"/>
</dbReference>
<dbReference type="Proteomes" id="UP000267798">
    <property type="component" value="Unassembled WGS sequence"/>
</dbReference>
<reference evidence="1 2" key="1">
    <citation type="submission" date="2018-09" db="EMBL/GenBank/DDBJ databases">
        <title>Paenibacillus aracenensis nov. sp. isolated from a cave in southern Spain.</title>
        <authorList>
            <person name="Jurado V."/>
            <person name="Gutierrez-Patricio S."/>
            <person name="Gonzalez-Pimentel J.L."/>
            <person name="Miller A.Z."/>
            <person name="Laiz L."/>
            <person name="Saiz-Jimenez C."/>
        </authorList>
    </citation>
    <scope>NUCLEOTIDE SEQUENCE [LARGE SCALE GENOMIC DNA]</scope>
    <source>
        <strain evidence="1 2">JCM 19203</strain>
    </source>
</reference>
<name>A0A3A6P9T4_9BACL</name>
<proteinExistence type="predicted"/>
<sequence length="256" mass="29238">MAIQRVRSKWAKTMVLVKSSDLRQYVPLTKRYSRETLRSMLEEYGMVYVKPDSGTFGKGVIRVEKTSEPSQGYRFQIQKDPTFAPTFDGLCEGLRRYTGKKGYLIQKGVYLLKHQNRRFDLRVMVQKNLQNKWETTAIIGRVSAPRNVVTNYHSGGTIMTFEKVMAEHLSPSEISAYSSRLKKLGAAIGRQLSTAYPNLKELGADVAIDTKLHPWVLEVNTKPHPYIYKTLADKSIYRKVRKYSLAYGGMKAKRGS</sequence>
<dbReference type="SUPFAM" id="SSF56059">
    <property type="entry name" value="Glutathione synthetase ATP-binding domain-like"/>
    <property type="match status" value="1"/>
</dbReference>
<comment type="caution">
    <text evidence="1">The sequence shown here is derived from an EMBL/GenBank/DDBJ whole genome shotgun (WGS) entry which is preliminary data.</text>
</comment>
<protein>
    <submittedName>
        <fullName evidence="1">YheC/YheD family protein</fullName>
    </submittedName>
</protein>
<dbReference type="EMBL" id="QXQB01000011">
    <property type="protein sequence ID" value="RJX36625.1"/>
    <property type="molecule type" value="Genomic_DNA"/>
</dbReference>
<dbReference type="OrthoDB" id="7869153at2"/>
<dbReference type="AlphaFoldDB" id="A0A3A6P9T4"/>